<feature type="transmembrane region" description="Helical" evidence="1">
    <location>
        <begin position="39"/>
        <end position="58"/>
    </location>
</feature>
<organism evidence="2 3">
    <name type="scientific">Mycetocola manganoxydans</name>
    <dbReference type="NCBI Taxonomy" id="699879"/>
    <lineage>
        <taxon>Bacteria</taxon>
        <taxon>Bacillati</taxon>
        <taxon>Actinomycetota</taxon>
        <taxon>Actinomycetes</taxon>
        <taxon>Micrococcales</taxon>
        <taxon>Microbacteriaceae</taxon>
        <taxon>Mycetocola</taxon>
    </lineage>
</organism>
<dbReference type="EMBL" id="RCUV01000006">
    <property type="protein sequence ID" value="RLP72108.1"/>
    <property type="molecule type" value="Genomic_DNA"/>
</dbReference>
<feature type="transmembrane region" description="Helical" evidence="1">
    <location>
        <begin position="12"/>
        <end position="33"/>
    </location>
</feature>
<dbReference type="Proteomes" id="UP000270299">
    <property type="component" value="Unassembled WGS sequence"/>
</dbReference>
<reference evidence="2 3" key="1">
    <citation type="submission" date="2018-10" db="EMBL/GenBank/DDBJ databases">
        <authorList>
            <person name="Li J."/>
        </authorList>
    </citation>
    <scope>NUCLEOTIDE SEQUENCE [LARGE SCALE GENOMIC DNA]</scope>
    <source>
        <strain evidence="2 3">CCTCC AB209002</strain>
    </source>
</reference>
<accession>A0A3L6ZWC6</accession>
<evidence type="ECO:0000256" key="1">
    <source>
        <dbReference type="SAM" id="Phobius"/>
    </source>
</evidence>
<gene>
    <name evidence="2" type="ORF">D9V29_06655</name>
</gene>
<sequence length="96" mass="10001">MTDVPMTPSRIWRSIFGVWGVAVLGAILVAIFAPPGLHFTWLSLTLAACTLLAFVLQLGTHQKVGFIDRLSVTIVGVVGILTVAAAVLGLAALFAG</sequence>
<keyword evidence="1" id="KW-1133">Transmembrane helix</keyword>
<comment type="caution">
    <text evidence="2">The sequence shown here is derived from an EMBL/GenBank/DDBJ whole genome shotgun (WGS) entry which is preliminary data.</text>
</comment>
<keyword evidence="3" id="KW-1185">Reference proteome</keyword>
<keyword evidence="1" id="KW-0472">Membrane</keyword>
<protein>
    <submittedName>
        <fullName evidence="2">Uncharacterized protein</fullName>
    </submittedName>
</protein>
<dbReference type="RefSeq" id="WP_121672549.1">
    <property type="nucleotide sequence ID" value="NZ_BMXM01000005.1"/>
</dbReference>
<name>A0A3L6ZWC6_9MICO</name>
<evidence type="ECO:0000313" key="3">
    <source>
        <dbReference type="Proteomes" id="UP000270299"/>
    </source>
</evidence>
<evidence type="ECO:0000313" key="2">
    <source>
        <dbReference type="EMBL" id="RLP72108.1"/>
    </source>
</evidence>
<keyword evidence="1" id="KW-0812">Transmembrane</keyword>
<feature type="transmembrane region" description="Helical" evidence="1">
    <location>
        <begin position="70"/>
        <end position="95"/>
    </location>
</feature>
<dbReference type="AlphaFoldDB" id="A0A3L6ZWC6"/>
<dbReference type="OrthoDB" id="5077620at2"/>
<proteinExistence type="predicted"/>